<name>A0A089L5D1_PAEBO</name>
<dbReference type="Gene3D" id="3.30.300.210">
    <property type="entry name" value="Nutrient germinant receptor protein C, domain 3"/>
    <property type="match status" value="1"/>
</dbReference>
<evidence type="ECO:0000256" key="1">
    <source>
        <dbReference type="ARBA" id="ARBA00004635"/>
    </source>
</evidence>
<dbReference type="PANTHER" id="PTHR35789">
    <property type="entry name" value="SPORE GERMINATION PROTEIN B3"/>
    <property type="match status" value="1"/>
</dbReference>
<dbReference type="HOGENOM" id="CLU_051140_0_2_9"/>
<keyword evidence="6" id="KW-0564">Palmitate</keyword>
<evidence type="ECO:0000256" key="6">
    <source>
        <dbReference type="ARBA" id="ARBA00023139"/>
    </source>
</evidence>
<evidence type="ECO:0000313" key="10">
    <source>
        <dbReference type="EMBL" id="AIQ55967.1"/>
    </source>
</evidence>
<evidence type="ECO:0000256" key="4">
    <source>
        <dbReference type="ARBA" id="ARBA00022729"/>
    </source>
</evidence>
<dbReference type="InterPro" id="IPR057336">
    <property type="entry name" value="GerAC_N"/>
</dbReference>
<comment type="similarity">
    <text evidence="2">Belongs to the GerABKC lipoprotein family.</text>
</comment>
<dbReference type="GO" id="GO:0009847">
    <property type="term" value="P:spore germination"/>
    <property type="evidence" value="ECO:0007669"/>
    <property type="project" value="InterPro"/>
</dbReference>
<dbReference type="InterPro" id="IPR008844">
    <property type="entry name" value="Spore_GerAC-like"/>
</dbReference>
<evidence type="ECO:0000256" key="2">
    <source>
        <dbReference type="ARBA" id="ARBA00007886"/>
    </source>
</evidence>
<keyword evidence="5" id="KW-0472">Membrane</keyword>
<dbReference type="AlphaFoldDB" id="A0A089L5D1"/>
<evidence type="ECO:0000256" key="7">
    <source>
        <dbReference type="ARBA" id="ARBA00023288"/>
    </source>
</evidence>
<keyword evidence="4" id="KW-0732">Signal</keyword>
<evidence type="ECO:0000259" key="8">
    <source>
        <dbReference type="Pfam" id="PF05504"/>
    </source>
</evidence>
<dbReference type="Pfam" id="PF05504">
    <property type="entry name" value="Spore_GerAC"/>
    <property type="match status" value="1"/>
</dbReference>
<accession>A0A089L5D1</accession>
<dbReference type="Pfam" id="PF25198">
    <property type="entry name" value="Spore_GerAC_N"/>
    <property type="match status" value="1"/>
</dbReference>
<dbReference type="NCBIfam" id="TIGR02887">
    <property type="entry name" value="spore_ger_x_C"/>
    <property type="match status" value="1"/>
</dbReference>
<feature type="domain" description="Spore germination GerAC-like C-terminal" evidence="8">
    <location>
        <begin position="195"/>
        <end position="343"/>
    </location>
</feature>
<protein>
    <submittedName>
        <fullName evidence="10">Uncharacterized protein</fullName>
    </submittedName>
</protein>
<sequence length="367" mass="41544">MSLRVLNTLIVAALMGILLTGCWDTKDINKQYLPVVMGVGKGDTEKYRIILQIPDASGKTQILDKEAKSISKAIDLIRTDSEKSIELVHLRLLLIDKQIASQGIENLINFAVRANDISIKGLVAVIDGSFEKTMYHQISPTPEISSYDYFSEDAGWTPNQSIVRIWEAYQSLNSYSEDMAIPMLKNGERTLFTFKGTAIMREDRLVGTLNNEETLLFNLFKGKYTGGTIEVAQNTSVLIDNAKIRHNASWNGNRPLLQTEIKLNVLITESPEGKPNSRIEKELREQLSGQFNETAKKIRALGSDVLGVGMLFRPELSEKQLKDWKSKWYPKLEQEIDVKINVLNEIYFKENVTEQGERGRMLKKEAE</sequence>
<evidence type="ECO:0000313" key="11">
    <source>
        <dbReference type="Proteomes" id="UP000029518"/>
    </source>
</evidence>
<keyword evidence="3" id="KW-0309">Germination</keyword>
<evidence type="ECO:0000256" key="5">
    <source>
        <dbReference type="ARBA" id="ARBA00023136"/>
    </source>
</evidence>
<dbReference type="Proteomes" id="UP000029518">
    <property type="component" value="Chromosome"/>
</dbReference>
<evidence type="ECO:0000256" key="3">
    <source>
        <dbReference type="ARBA" id="ARBA00022544"/>
    </source>
</evidence>
<dbReference type="EMBL" id="CP009285">
    <property type="protein sequence ID" value="AIQ55967.1"/>
    <property type="molecule type" value="Genomic_DNA"/>
</dbReference>
<dbReference type="GO" id="GO:0016020">
    <property type="term" value="C:membrane"/>
    <property type="evidence" value="ECO:0007669"/>
    <property type="project" value="UniProtKB-SubCell"/>
</dbReference>
<gene>
    <name evidence="10" type="ORF">PBOR_02520</name>
</gene>
<dbReference type="InterPro" id="IPR046953">
    <property type="entry name" value="Spore_GerAC-like_C"/>
</dbReference>
<dbReference type="PANTHER" id="PTHR35789:SF1">
    <property type="entry name" value="SPORE GERMINATION PROTEIN B3"/>
    <property type="match status" value="1"/>
</dbReference>
<evidence type="ECO:0000259" key="9">
    <source>
        <dbReference type="Pfam" id="PF25198"/>
    </source>
</evidence>
<dbReference type="InterPro" id="IPR038501">
    <property type="entry name" value="Spore_GerAC_C_sf"/>
</dbReference>
<feature type="domain" description="Spore germination protein N-terminal" evidence="9">
    <location>
        <begin position="24"/>
        <end position="185"/>
    </location>
</feature>
<dbReference type="PROSITE" id="PS51257">
    <property type="entry name" value="PROKAR_LIPOPROTEIN"/>
    <property type="match status" value="1"/>
</dbReference>
<organism evidence="10 11">
    <name type="scientific">Paenibacillus borealis</name>
    <dbReference type="NCBI Taxonomy" id="160799"/>
    <lineage>
        <taxon>Bacteria</taxon>
        <taxon>Bacillati</taxon>
        <taxon>Bacillota</taxon>
        <taxon>Bacilli</taxon>
        <taxon>Bacillales</taxon>
        <taxon>Paenibacillaceae</taxon>
        <taxon>Paenibacillus</taxon>
    </lineage>
</organism>
<keyword evidence="7" id="KW-0449">Lipoprotein</keyword>
<proteinExistence type="inferred from homology"/>
<dbReference type="KEGG" id="pbd:PBOR_02520"/>
<keyword evidence="11" id="KW-1185">Reference proteome</keyword>
<comment type="subcellular location">
    <subcellularLocation>
        <location evidence="1">Membrane</location>
        <topology evidence="1">Lipid-anchor</topology>
    </subcellularLocation>
</comment>
<reference evidence="10" key="1">
    <citation type="submission" date="2014-08" db="EMBL/GenBank/DDBJ databases">
        <title>Comparative genomics of the Paenibacillus odorifer group.</title>
        <authorList>
            <person name="den Bakker H.C."/>
            <person name="Tsai Y.-C.Y.-C."/>
            <person name="Martin N."/>
            <person name="Korlach J."/>
            <person name="Wiedmann M."/>
        </authorList>
    </citation>
    <scope>NUCLEOTIDE SEQUENCE [LARGE SCALE GENOMIC DNA]</scope>
    <source>
        <strain evidence="10">DSM 13188</strain>
    </source>
</reference>